<feature type="domain" description="XdhC Rossmann" evidence="2">
    <location>
        <begin position="215"/>
        <end position="357"/>
    </location>
</feature>
<dbReference type="PANTHER" id="PTHR30388">
    <property type="entry name" value="ALDEHYDE OXIDOREDUCTASE MOLYBDENUM COFACTOR ASSEMBLY PROTEIN"/>
    <property type="match status" value="1"/>
</dbReference>
<proteinExistence type="predicted"/>
<dbReference type="EMBL" id="CABVII010000001">
    <property type="protein sequence ID" value="VVO47057.1"/>
    <property type="molecule type" value="Genomic_DNA"/>
</dbReference>
<gene>
    <name evidence="3" type="primary">pucA</name>
    <name evidence="3" type="ORF">PS862_00107</name>
</gene>
<dbReference type="RefSeq" id="WP_150782957.1">
    <property type="nucleotide sequence ID" value="NZ_CABVII010000001.1"/>
</dbReference>
<name>A0A5E7G903_PSEFL</name>
<dbReference type="OrthoDB" id="9815497at2"/>
<accession>A0A5E7G903</accession>
<dbReference type="PANTHER" id="PTHR30388:SF6">
    <property type="entry name" value="XANTHINE DEHYDROGENASE SUBUNIT A-RELATED"/>
    <property type="match status" value="1"/>
</dbReference>
<keyword evidence="3" id="KW-0560">Oxidoreductase</keyword>
<dbReference type="Pfam" id="PF02625">
    <property type="entry name" value="XdhC_CoxI"/>
    <property type="match status" value="1"/>
</dbReference>
<sequence length="410" mass="44407">MSDLYSLLDALDQAGSEKIDAVLATVVKVEGSAYRRPGARMLIPLYGQTVGTISGGCLEQELARKAWWLTESGGAVVRRYSTAAQEDEEADAEDAALTFGLGCNGTVHVLLERHEAGKKSLLLDVLQRVKASGQPAALATVLAAGRKSRVRIGARMGLDAFMNPCEGIDCQALEHTLRGDLHRTLEVKKSSLMIYGQGADEVEVCLEYLAPQHRLVIFGAGHDAQPLVRFARELNWHVTVVDGRAHFARPERFPGASQVMVAPIDEPFKLSSAVDGAAVVIMTHSYRQDRHWLENVMQCSPAYVGQLGPRERTERLLDEMDVSAYQPGILPRLHYPIGLDLGGDTPASVALAIVGEITAYLNKRSGGMLKYRQTAIHPACEPTRPGEQLLCTSAIASLINSRSQVMAGSA</sequence>
<dbReference type="Proteomes" id="UP000385207">
    <property type="component" value="Unassembled WGS sequence"/>
</dbReference>
<dbReference type="EC" id="1.17.1.4" evidence="3"/>
<dbReference type="Gene3D" id="3.40.50.720">
    <property type="entry name" value="NAD(P)-binding Rossmann-like Domain"/>
    <property type="match status" value="1"/>
</dbReference>
<organism evidence="3 4">
    <name type="scientific">Pseudomonas fluorescens</name>
    <dbReference type="NCBI Taxonomy" id="294"/>
    <lineage>
        <taxon>Bacteria</taxon>
        <taxon>Pseudomonadati</taxon>
        <taxon>Pseudomonadota</taxon>
        <taxon>Gammaproteobacteria</taxon>
        <taxon>Pseudomonadales</taxon>
        <taxon>Pseudomonadaceae</taxon>
        <taxon>Pseudomonas</taxon>
    </lineage>
</organism>
<dbReference type="InterPro" id="IPR003777">
    <property type="entry name" value="XdhC_CoxI"/>
</dbReference>
<evidence type="ECO:0000313" key="3">
    <source>
        <dbReference type="EMBL" id="VVO47057.1"/>
    </source>
</evidence>
<evidence type="ECO:0000313" key="4">
    <source>
        <dbReference type="Proteomes" id="UP000385207"/>
    </source>
</evidence>
<feature type="domain" description="XdhC- CoxI" evidence="1">
    <location>
        <begin position="20"/>
        <end position="80"/>
    </location>
</feature>
<dbReference type="GO" id="GO:0004854">
    <property type="term" value="F:xanthine dehydrogenase activity"/>
    <property type="evidence" value="ECO:0007669"/>
    <property type="project" value="UniProtKB-EC"/>
</dbReference>
<evidence type="ECO:0000259" key="2">
    <source>
        <dbReference type="Pfam" id="PF13478"/>
    </source>
</evidence>
<dbReference type="InterPro" id="IPR027051">
    <property type="entry name" value="XdhC_Rossmann_dom"/>
</dbReference>
<dbReference type="InterPro" id="IPR052698">
    <property type="entry name" value="MoCofactor_Util/Proc"/>
</dbReference>
<evidence type="ECO:0000259" key="1">
    <source>
        <dbReference type="Pfam" id="PF02625"/>
    </source>
</evidence>
<dbReference type="Pfam" id="PF13478">
    <property type="entry name" value="XdhC_C"/>
    <property type="match status" value="1"/>
</dbReference>
<reference evidence="3 4" key="1">
    <citation type="submission" date="2019-09" db="EMBL/GenBank/DDBJ databases">
        <authorList>
            <person name="Chandra G."/>
            <person name="Truman W A."/>
        </authorList>
    </citation>
    <scope>NUCLEOTIDE SEQUENCE [LARGE SCALE GENOMIC DNA]</scope>
    <source>
        <strain evidence="3">PS862</strain>
    </source>
</reference>
<protein>
    <submittedName>
        <fullName evidence="3">Putative xanthine dehydrogenase subunit A</fullName>
        <ecNumber evidence="3">1.17.1.4</ecNumber>
    </submittedName>
</protein>
<dbReference type="AlphaFoldDB" id="A0A5E7G903"/>